<dbReference type="AlphaFoldDB" id="A0A2M8NYS4"/>
<evidence type="ECO:0000256" key="1">
    <source>
        <dbReference type="SAM" id="MobiDB-lite"/>
    </source>
</evidence>
<protein>
    <submittedName>
        <fullName evidence="2">Uncharacterized protein</fullName>
    </submittedName>
</protein>
<feature type="compositionally biased region" description="Basic and acidic residues" evidence="1">
    <location>
        <begin position="1"/>
        <end position="26"/>
    </location>
</feature>
<name>A0A2M8NYS4_9CHLR</name>
<dbReference type="Proteomes" id="UP000228921">
    <property type="component" value="Unassembled WGS sequence"/>
</dbReference>
<organism evidence="2 3">
    <name type="scientific">Candidatus Thermofonsia Clade 1 bacterium</name>
    <dbReference type="NCBI Taxonomy" id="2364210"/>
    <lineage>
        <taxon>Bacteria</taxon>
        <taxon>Bacillati</taxon>
        <taxon>Chloroflexota</taxon>
        <taxon>Candidatus Thermofontia</taxon>
        <taxon>Candidatus Thermofonsia Clade 1</taxon>
    </lineage>
</organism>
<proteinExistence type="predicted"/>
<sequence length="91" mass="10481">MSKQEKPRPTDKGASDASKQEKERPADIQPEVEMPTEVLAETENYSLWLSQEPDGEIQYHLELGMGNVTIHFFQEEWDEFVSLMRNVLGRG</sequence>
<evidence type="ECO:0000313" key="3">
    <source>
        <dbReference type="Proteomes" id="UP000228921"/>
    </source>
</evidence>
<feature type="region of interest" description="Disordered" evidence="1">
    <location>
        <begin position="1"/>
        <end position="35"/>
    </location>
</feature>
<dbReference type="EMBL" id="PGTK01000010">
    <property type="protein sequence ID" value="PJF30442.1"/>
    <property type="molecule type" value="Genomic_DNA"/>
</dbReference>
<gene>
    <name evidence="2" type="ORF">CUN51_07935</name>
</gene>
<comment type="caution">
    <text evidence="2">The sequence shown here is derived from an EMBL/GenBank/DDBJ whole genome shotgun (WGS) entry which is preliminary data.</text>
</comment>
<reference evidence="2 3" key="1">
    <citation type="submission" date="2017-11" db="EMBL/GenBank/DDBJ databases">
        <title>Evolution of Phototrophy in the Chloroflexi Phylum Driven by Horizontal Gene Transfer.</title>
        <authorList>
            <person name="Ward L.M."/>
            <person name="Hemp J."/>
            <person name="Shih P.M."/>
            <person name="Mcglynn S.E."/>
            <person name="Fischer W."/>
        </authorList>
    </citation>
    <scope>NUCLEOTIDE SEQUENCE [LARGE SCALE GENOMIC DNA]</scope>
    <source>
        <strain evidence="2">CP2_2F</strain>
    </source>
</reference>
<evidence type="ECO:0000313" key="2">
    <source>
        <dbReference type="EMBL" id="PJF30442.1"/>
    </source>
</evidence>
<accession>A0A2M8NYS4</accession>